<organism evidence="1 2">
    <name type="scientific">Nosema bombycis (strain CQ1 / CVCC 102059)</name>
    <name type="common">Microsporidian parasite</name>
    <name type="synonym">Pebrine of silkworm</name>
    <dbReference type="NCBI Taxonomy" id="578461"/>
    <lineage>
        <taxon>Eukaryota</taxon>
        <taxon>Fungi</taxon>
        <taxon>Fungi incertae sedis</taxon>
        <taxon>Microsporidia</taxon>
        <taxon>Nosematidae</taxon>
        <taxon>Nosema</taxon>
    </lineage>
</organism>
<accession>R0MH99</accession>
<reference evidence="1 2" key="1">
    <citation type="journal article" date="2013" name="BMC Genomics">
        <title>Comparative genomics of parasitic silkworm microsporidia reveal an association between genome expansion and host adaptation.</title>
        <authorList>
            <person name="Pan G."/>
            <person name="Xu J."/>
            <person name="Li T."/>
            <person name="Xia Q."/>
            <person name="Liu S.L."/>
            <person name="Zhang G."/>
            <person name="Li S."/>
            <person name="Li C."/>
            <person name="Liu H."/>
            <person name="Yang L."/>
            <person name="Liu T."/>
            <person name="Zhang X."/>
            <person name="Wu Z."/>
            <person name="Fan W."/>
            <person name="Dang X."/>
            <person name="Xiang H."/>
            <person name="Tao M."/>
            <person name="Li Y."/>
            <person name="Hu J."/>
            <person name="Li Z."/>
            <person name="Lin L."/>
            <person name="Luo J."/>
            <person name="Geng L."/>
            <person name="Wang L."/>
            <person name="Long M."/>
            <person name="Wan Y."/>
            <person name="He N."/>
            <person name="Zhang Z."/>
            <person name="Lu C."/>
            <person name="Keeling P.J."/>
            <person name="Wang J."/>
            <person name="Xiang Z."/>
            <person name="Zhou Z."/>
        </authorList>
    </citation>
    <scope>NUCLEOTIDE SEQUENCE [LARGE SCALE GENOMIC DNA]</scope>
    <source>
        <strain evidence="2">CQ1 / CVCC 102059</strain>
    </source>
</reference>
<keyword evidence="2" id="KW-1185">Reference proteome</keyword>
<dbReference type="Proteomes" id="UP000016927">
    <property type="component" value="Unassembled WGS sequence"/>
</dbReference>
<gene>
    <name evidence="1" type="ORF">NBO_508g0024</name>
</gene>
<dbReference type="EMBL" id="KB909416">
    <property type="protein sequence ID" value="EOB12173.1"/>
    <property type="molecule type" value="Genomic_DNA"/>
</dbReference>
<evidence type="ECO:0000313" key="1">
    <source>
        <dbReference type="EMBL" id="EOB12173.1"/>
    </source>
</evidence>
<dbReference type="HOGENOM" id="CLU_2347256_0_0_1"/>
<proteinExistence type="predicted"/>
<name>R0MH99_NOSB1</name>
<sequence length="97" mass="11199">MAFCTPEDNHEKSKSIVTDNGFTEKIKITDDICPAYINLITSDKQFIVYSNYKERWGDDKSIYSFEYIRNFDKDITGVKMETVHGEVTVTGSFVPRD</sequence>
<dbReference type="VEuPathDB" id="MicrosporidiaDB:NBO_508g0024"/>
<dbReference type="AlphaFoldDB" id="R0MH99"/>
<protein>
    <submittedName>
        <fullName evidence="1">Uncharacterized protein</fullName>
    </submittedName>
</protein>
<evidence type="ECO:0000313" key="2">
    <source>
        <dbReference type="Proteomes" id="UP000016927"/>
    </source>
</evidence>